<dbReference type="FunCoup" id="A0A165G4U4">
    <property type="interactions" value="25"/>
</dbReference>
<feature type="domain" description="Thiamine-binding protein" evidence="2">
    <location>
        <begin position="18"/>
        <end position="108"/>
    </location>
</feature>
<evidence type="ECO:0000256" key="1">
    <source>
        <dbReference type="ARBA" id="ARBA00010272"/>
    </source>
</evidence>
<reference evidence="3 4" key="1">
    <citation type="journal article" date="2016" name="Fungal Biol.">
        <title>The genome of Xylona heveae provides a window into fungal endophytism.</title>
        <authorList>
            <person name="Gazis R."/>
            <person name="Kuo A."/>
            <person name="Riley R."/>
            <person name="LaButti K."/>
            <person name="Lipzen A."/>
            <person name="Lin J."/>
            <person name="Amirebrahimi M."/>
            <person name="Hesse C.N."/>
            <person name="Spatafora J.W."/>
            <person name="Henrissat B."/>
            <person name="Hainaut M."/>
            <person name="Grigoriev I.V."/>
            <person name="Hibbett D.S."/>
        </authorList>
    </citation>
    <scope>NUCLEOTIDE SEQUENCE [LARGE SCALE GENOMIC DNA]</scope>
    <source>
        <strain evidence="3 4">TC161</strain>
    </source>
</reference>
<dbReference type="InterPro" id="IPR051614">
    <property type="entry name" value="UPF0045_domain"/>
</dbReference>
<evidence type="ECO:0000313" key="3">
    <source>
        <dbReference type="EMBL" id="KZF21740.1"/>
    </source>
</evidence>
<accession>A0A165G4U4</accession>
<evidence type="ECO:0000259" key="2">
    <source>
        <dbReference type="Pfam" id="PF01910"/>
    </source>
</evidence>
<dbReference type="SUPFAM" id="SSF89957">
    <property type="entry name" value="MTH1187/YkoF-like"/>
    <property type="match status" value="1"/>
</dbReference>
<dbReference type="OrthoDB" id="5587367at2759"/>
<dbReference type="AlphaFoldDB" id="A0A165G4U4"/>
<organism evidence="3 4">
    <name type="scientific">Xylona heveae (strain CBS 132557 / TC161)</name>
    <dbReference type="NCBI Taxonomy" id="1328760"/>
    <lineage>
        <taxon>Eukaryota</taxon>
        <taxon>Fungi</taxon>
        <taxon>Dikarya</taxon>
        <taxon>Ascomycota</taxon>
        <taxon>Pezizomycotina</taxon>
        <taxon>Xylonomycetes</taxon>
        <taxon>Xylonales</taxon>
        <taxon>Xylonaceae</taxon>
        <taxon>Xylona</taxon>
    </lineage>
</organism>
<gene>
    <name evidence="3" type="ORF">L228DRAFT_221752</name>
</gene>
<dbReference type="Pfam" id="PF01910">
    <property type="entry name" value="Thiamine_BP"/>
    <property type="match status" value="1"/>
</dbReference>
<dbReference type="RefSeq" id="XP_018187295.1">
    <property type="nucleotide sequence ID" value="XM_018330280.1"/>
</dbReference>
<dbReference type="PANTHER" id="PTHR33777">
    <property type="entry name" value="UPF0045 PROTEIN ECM15"/>
    <property type="match status" value="1"/>
</dbReference>
<dbReference type="GO" id="GO:0005829">
    <property type="term" value="C:cytosol"/>
    <property type="evidence" value="ECO:0007669"/>
    <property type="project" value="TreeGrafter"/>
</dbReference>
<dbReference type="NCBIfam" id="TIGR00106">
    <property type="entry name" value="MTH1187 family thiamine-binding protein"/>
    <property type="match status" value="1"/>
</dbReference>
<proteinExistence type="inferred from homology"/>
<dbReference type="Gene3D" id="3.30.70.930">
    <property type="match status" value="1"/>
</dbReference>
<evidence type="ECO:0000313" key="4">
    <source>
        <dbReference type="Proteomes" id="UP000076632"/>
    </source>
</evidence>
<dbReference type="OMA" id="RVIGQCH"/>
<dbReference type="GeneID" id="28895417"/>
<sequence>MASSRDYSSLQTPELCVADFCLVPIGTPTASVSKEIAEVQRLLATCGLEYTLHSAGTTVEGPWDEVFKIIGQAHALIHKNGIPRVQTDIRVGTRIDKKQTFSQKVEAVNKLLAADKQ</sequence>
<comment type="similarity">
    <text evidence="1">Belongs to the UPF0045 family.</text>
</comment>
<protein>
    <submittedName>
        <fullName evidence="3">Cell wall biogenesis protein-like protein Ecm15</fullName>
    </submittedName>
</protein>
<dbReference type="EMBL" id="KV407460">
    <property type="protein sequence ID" value="KZF21740.1"/>
    <property type="molecule type" value="Genomic_DNA"/>
</dbReference>
<name>A0A165G4U4_XYLHT</name>
<dbReference type="STRING" id="1328760.A0A165G4U4"/>
<dbReference type="InterPro" id="IPR002767">
    <property type="entry name" value="Thiamine_BP"/>
</dbReference>
<dbReference type="InterPro" id="IPR029756">
    <property type="entry name" value="MTH1187/YkoF-like"/>
</dbReference>
<keyword evidence="4" id="KW-1185">Reference proteome</keyword>
<dbReference type="InParanoid" id="A0A165G4U4"/>
<dbReference type="Proteomes" id="UP000076632">
    <property type="component" value="Unassembled WGS sequence"/>
</dbReference>
<dbReference type="PANTHER" id="PTHR33777:SF1">
    <property type="entry name" value="UPF0045 PROTEIN ECM15"/>
    <property type="match status" value="1"/>
</dbReference>